<organism evidence="2">
    <name type="scientific">viral metagenome</name>
    <dbReference type="NCBI Taxonomy" id="1070528"/>
    <lineage>
        <taxon>unclassified sequences</taxon>
        <taxon>metagenomes</taxon>
        <taxon>organismal metagenomes</taxon>
    </lineage>
</organism>
<accession>A0A6C0DLF7</accession>
<dbReference type="SUPFAM" id="SSF53254">
    <property type="entry name" value="Phosphoglycerate mutase-like"/>
    <property type="match status" value="1"/>
</dbReference>
<dbReference type="Gene3D" id="3.40.50.1240">
    <property type="entry name" value="Phosphoglycerate mutase-like"/>
    <property type="match status" value="1"/>
</dbReference>
<evidence type="ECO:0000313" key="2">
    <source>
        <dbReference type="EMBL" id="QHT17413.1"/>
    </source>
</evidence>
<dbReference type="InterPro" id="IPR029033">
    <property type="entry name" value="His_PPase_superfam"/>
</dbReference>
<feature type="compositionally biased region" description="Basic residues" evidence="1">
    <location>
        <begin position="401"/>
        <end position="441"/>
    </location>
</feature>
<proteinExistence type="predicted"/>
<dbReference type="EMBL" id="MN739634">
    <property type="protein sequence ID" value="QHT17413.1"/>
    <property type="molecule type" value="Genomic_DNA"/>
</dbReference>
<sequence>MDESPPDPENYLFFSHQYRLKNYLINPLKELAKENKKKLESGKFSNNMILCLTIQPTSSNSVNMTGGFPFLSNNKKNNENSEKVNIALNLIYGGDGEVNITNNKPLSVWPRDEVYWTTKTGTTETIEGKTYITKKFKEISFDVEKADFCNKFKIDSKDFTIDKVINLYFIRHGKAQHNEKKSGLTGFIEKHNLLNPRLIINDVTILNMKKASEKLVEHLKGAIKAVLVSDLIRTQTTAEYFLNELNNVPPIYVLPCLHENTTKDGSITFDKLGKENQTDCVANGKINRIRGDDDDVDDDDNGDNDDVSAHTDCSKMTIHGTEIDINWTFYKTFYGEGYRFQYKPNRRQCRDTHFLGIFFKYKIKIDMNIYTNTSGWNEYASDNNNNNNNLLPTSYFQWNKGGKKRRQTKKQRAMKSKKVRRVKKHNKKSKKVKRRSNKRKA</sequence>
<dbReference type="InterPro" id="IPR013078">
    <property type="entry name" value="His_Pase_superF_clade-1"/>
</dbReference>
<evidence type="ECO:0000256" key="1">
    <source>
        <dbReference type="SAM" id="MobiDB-lite"/>
    </source>
</evidence>
<name>A0A6C0DLF7_9ZZZZ</name>
<reference evidence="2" key="1">
    <citation type="journal article" date="2020" name="Nature">
        <title>Giant virus diversity and host interactions through global metagenomics.</title>
        <authorList>
            <person name="Schulz F."/>
            <person name="Roux S."/>
            <person name="Paez-Espino D."/>
            <person name="Jungbluth S."/>
            <person name="Walsh D.A."/>
            <person name="Denef V.J."/>
            <person name="McMahon K.D."/>
            <person name="Konstantinidis K.T."/>
            <person name="Eloe-Fadrosh E.A."/>
            <person name="Kyrpides N.C."/>
            <person name="Woyke T."/>
        </authorList>
    </citation>
    <scope>NUCLEOTIDE SEQUENCE</scope>
    <source>
        <strain evidence="2">GVMAG-M-3300023174-24</strain>
    </source>
</reference>
<feature type="region of interest" description="Disordered" evidence="1">
    <location>
        <begin position="399"/>
        <end position="441"/>
    </location>
</feature>
<dbReference type="CDD" id="cd07067">
    <property type="entry name" value="HP_PGM_like"/>
    <property type="match status" value="1"/>
</dbReference>
<dbReference type="AlphaFoldDB" id="A0A6C0DLF7"/>
<protein>
    <submittedName>
        <fullName evidence="2">Uncharacterized protein</fullName>
    </submittedName>
</protein>